<gene>
    <name evidence="4" type="ORF">UFOPK2754_01258</name>
</gene>
<organism evidence="4">
    <name type="scientific">freshwater metagenome</name>
    <dbReference type="NCBI Taxonomy" id="449393"/>
    <lineage>
        <taxon>unclassified sequences</taxon>
        <taxon>metagenomes</taxon>
        <taxon>ecological metagenomes</taxon>
    </lineage>
</organism>
<feature type="region of interest" description="Disordered" evidence="1">
    <location>
        <begin position="1"/>
        <end position="29"/>
    </location>
</feature>
<accession>A0A6J6T5L0</accession>
<evidence type="ECO:0000256" key="1">
    <source>
        <dbReference type="SAM" id="MobiDB-lite"/>
    </source>
</evidence>
<feature type="transmembrane region" description="Helical" evidence="2">
    <location>
        <begin position="39"/>
        <end position="59"/>
    </location>
</feature>
<dbReference type="InterPro" id="IPR003848">
    <property type="entry name" value="DUF218"/>
</dbReference>
<sequence>MVDSLGDAAATDDGTIRSPGAVAEPASTGGRARRRIGRALLLGAALVPVYVSVTFWQVWRASQVDARRPSDAIVVLGAAQYDGRPSPVLQARLDTAYALYGRGLAPLVVTTGANQVGDRFTEAESGYEYLLEKGMPASALLAIAVGANTWEELSAVAEQLKARGRSSVVLVSDSYHAYRVDHVADEVGLDGVVVSTPGSAPLSRLIRETAGASVSRFVGYEALSRFG</sequence>
<dbReference type="EMBL" id="CAEZYR010000039">
    <property type="protein sequence ID" value="CAB4742298.1"/>
    <property type="molecule type" value="Genomic_DNA"/>
</dbReference>
<protein>
    <submittedName>
        <fullName evidence="4">Unannotated protein</fullName>
    </submittedName>
</protein>
<proteinExistence type="predicted"/>
<dbReference type="AlphaFoldDB" id="A0A6J6T5L0"/>
<keyword evidence="2" id="KW-0812">Transmembrane</keyword>
<reference evidence="4" key="1">
    <citation type="submission" date="2020-05" db="EMBL/GenBank/DDBJ databases">
        <authorList>
            <person name="Chiriac C."/>
            <person name="Salcher M."/>
            <person name="Ghai R."/>
            <person name="Kavagutti S V."/>
        </authorList>
    </citation>
    <scope>NUCLEOTIDE SEQUENCE</scope>
</reference>
<name>A0A6J6T5L0_9ZZZZ</name>
<evidence type="ECO:0000259" key="3">
    <source>
        <dbReference type="Pfam" id="PF02698"/>
    </source>
</evidence>
<dbReference type="Pfam" id="PF02698">
    <property type="entry name" value="DUF218"/>
    <property type="match status" value="1"/>
</dbReference>
<dbReference type="PANTHER" id="PTHR30336:SF20">
    <property type="entry name" value="DUF218 DOMAIN-CONTAINING PROTEIN"/>
    <property type="match status" value="1"/>
</dbReference>
<dbReference type="InterPro" id="IPR014729">
    <property type="entry name" value="Rossmann-like_a/b/a_fold"/>
</dbReference>
<dbReference type="GO" id="GO:0005886">
    <property type="term" value="C:plasma membrane"/>
    <property type="evidence" value="ECO:0007669"/>
    <property type="project" value="TreeGrafter"/>
</dbReference>
<dbReference type="PANTHER" id="PTHR30336">
    <property type="entry name" value="INNER MEMBRANE PROTEIN, PROBABLE PERMEASE"/>
    <property type="match status" value="1"/>
</dbReference>
<dbReference type="InterPro" id="IPR051599">
    <property type="entry name" value="Cell_Envelope_Assoc"/>
</dbReference>
<evidence type="ECO:0000313" key="4">
    <source>
        <dbReference type="EMBL" id="CAB4742298.1"/>
    </source>
</evidence>
<keyword evidence="2" id="KW-1133">Transmembrane helix</keyword>
<dbReference type="CDD" id="cd06259">
    <property type="entry name" value="YdcF-like"/>
    <property type="match status" value="1"/>
</dbReference>
<keyword evidence="2" id="KW-0472">Membrane</keyword>
<evidence type="ECO:0000256" key="2">
    <source>
        <dbReference type="SAM" id="Phobius"/>
    </source>
</evidence>
<dbReference type="Gene3D" id="3.40.50.620">
    <property type="entry name" value="HUPs"/>
    <property type="match status" value="1"/>
</dbReference>
<feature type="domain" description="DUF218" evidence="3">
    <location>
        <begin position="71"/>
        <end position="208"/>
    </location>
</feature>